<comment type="caution">
    <text evidence="3">The sequence shown here is derived from an EMBL/GenBank/DDBJ whole genome shotgun (WGS) entry which is preliminary data.</text>
</comment>
<keyword evidence="1" id="KW-0677">Repeat</keyword>
<protein>
    <recommendedName>
        <fullName evidence="5">Pentatricopeptide repeat-containing protein</fullName>
    </recommendedName>
</protein>
<reference evidence="3 4" key="1">
    <citation type="journal article" date="2021" name="BMC Genomics">
        <title>Datura genome reveals duplications of psychoactive alkaloid biosynthetic genes and high mutation rate following tissue culture.</title>
        <authorList>
            <person name="Rajewski A."/>
            <person name="Carter-House D."/>
            <person name="Stajich J."/>
            <person name="Litt A."/>
        </authorList>
    </citation>
    <scope>NUCLEOTIDE SEQUENCE [LARGE SCALE GENOMIC DNA]</scope>
    <source>
        <strain evidence="3">AR-01</strain>
    </source>
</reference>
<gene>
    <name evidence="3" type="ORF">HAX54_045255</name>
</gene>
<dbReference type="PROSITE" id="PS51375">
    <property type="entry name" value="PPR"/>
    <property type="match status" value="1"/>
</dbReference>
<dbReference type="InterPro" id="IPR002885">
    <property type="entry name" value="PPR_rpt"/>
</dbReference>
<evidence type="ECO:0000313" key="3">
    <source>
        <dbReference type="EMBL" id="MCD7446198.1"/>
    </source>
</evidence>
<organism evidence="3 4">
    <name type="scientific">Datura stramonium</name>
    <name type="common">Jimsonweed</name>
    <name type="synonym">Common thornapple</name>
    <dbReference type="NCBI Taxonomy" id="4076"/>
    <lineage>
        <taxon>Eukaryota</taxon>
        <taxon>Viridiplantae</taxon>
        <taxon>Streptophyta</taxon>
        <taxon>Embryophyta</taxon>
        <taxon>Tracheophyta</taxon>
        <taxon>Spermatophyta</taxon>
        <taxon>Magnoliopsida</taxon>
        <taxon>eudicotyledons</taxon>
        <taxon>Gunneridae</taxon>
        <taxon>Pentapetalae</taxon>
        <taxon>asterids</taxon>
        <taxon>lamiids</taxon>
        <taxon>Solanales</taxon>
        <taxon>Solanaceae</taxon>
        <taxon>Solanoideae</taxon>
        <taxon>Datureae</taxon>
        <taxon>Datura</taxon>
    </lineage>
</organism>
<dbReference type="InterPro" id="IPR046848">
    <property type="entry name" value="E_motif"/>
</dbReference>
<sequence>MLSGFARYGMILEAEMVFDQMPVKNERSVAYTTMIDGYYRLESSKKQGICWIKCLIKMLVQFNSGDLWAMLNVDGLMKLDLSKDETKEHSCLEYQDSRLYPKWFICRCLKYFVIMTRDGKKPHHSTFASALSSCSNLAAEQIEKMFEDVDNADVISWNSLLAGYALNGYGKEAVKLFQKMEDKEVVPDEVTFVSKFLHEMKTNVTAEMWGALFGACRMHNNIKIAGRAIEKLLELEPHTSTNLVVLSNMYAELGRWGDVERGCKVALHGCMADGKLPNV</sequence>
<name>A0ABS8RH92_DATST</name>
<dbReference type="PANTHER" id="PTHR47926:SF468">
    <property type="entry name" value="PENTATRICOPEPTIDE REPEAT-CONTAINING PROTEIN"/>
    <property type="match status" value="1"/>
</dbReference>
<accession>A0ABS8RH92</accession>
<evidence type="ECO:0008006" key="5">
    <source>
        <dbReference type="Google" id="ProtNLM"/>
    </source>
</evidence>
<dbReference type="Gene3D" id="1.25.40.10">
    <property type="entry name" value="Tetratricopeptide repeat domain"/>
    <property type="match status" value="1"/>
</dbReference>
<dbReference type="InterPro" id="IPR011990">
    <property type="entry name" value="TPR-like_helical_dom_sf"/>
</dbReference>
<feature type="repeat" description="PPR" evidence="2">
    <location>
        <begin position="153"/>
        <end position="187"/>
    </location>
</feature>
<evidence type="ECO:0000313" key="4">
    <source>
        <dbReference type="Proteomes" id="UP000823775"/>
    </source>
</evidence>
<evidence type="ECO:0000256" key="1">
    <source>
        <dbReference type="ARBA" id="ARBA00022737"/>
    </source>
</evidence>
<dbReference type="EMBL" id="JACEIK010000007">
    <property type="protein sequence ID" value="MCD7446198.1"/>
    <property type="molecule type" value="Genomic_DNA"/>
</dbReference>
<keyword evidence="4" id="KW-1185">Reference proteome</keyword>
<dbReference type="PANTHER" id="PTHR47926">
    <property type="entry name" value="PENTATRICOPEPTIDE REPEAT-CONTAINING PROTEIN"/>
    <property type="match status" value="1"/>
</dbReference>
<dbReference type="Proteomes" id="UP000823775">
    <property type="component" value="Unassembled WGS sequence"/>
</dbReference>
<dbReference type="Pfam" id="PF01535">
    <property type="entry name" value="PPR"/>
    <property type="match status" value="2"/>
</dbReference>
<proteinExistence type="predicted"/>
<dbReference type="NCBIfam" id="TIGR00756">
    <property type="entry name" value="PPR"/>
    <property type="match status" value="1"/>
</dbReference>
<evidence type="ECO:0000256" key="2">
    <source>
        <dbReference type="PROSITE-ProRule" id="PRU00708"/>
    </source>
</evidence>
<dbReference type="Pfam" id="PF13041">
    <property type="entry name" value="PPR_2"/>
    <property type="match status" value="1"/>
</dbReference>
<dbReference type="Pfam" id="PF20431">
    <property type="entry name" value="E_motif"/>
    <property type="match status" value="1"/>
</dbReference>
<dbReference type="InterPro" id="IPR046960">
    <property type="entry name" value="PPR_At4g14850-like_plant"/>
</dbReference>